<keyword evidence="1" id="KW-0413">Isomerase</keyword>
<dbReference type="RefSeq" id="XP_007863501.1">
    <property type="nucleotide sequence ID" value="XM_007865310.1"/>
</dbReference>
<dbReference type="HOGENOM" id="CLU_028690_0_0_1"/>
<dbReference type="GO" id="GO:0019171">
    <property type="term" value="F:(3R)-hydroxyacyl-[acyl-carrier-protein] dehydratase activity"/>
    <property type="evidence" value="ECO:0007669"/>
    <property type="project" value="TreeGrafter"/>
</dbReference>
<dbReference type="STRING" id="670483.S7QGF8"/>
<dbReference type="InterPro" id="IPR029069">
    <property type="entry name" value="HotDog_dom_sf"/>
</dbReference>
<name>S7QGF8_GLOTA</name>
<dbReference type="InterPro" id="IPR052741">
    <property type="entry name" value="Mitochondrial_HTD2"/>
</dbReference>
<dbReference type="PANTHER" id="PTHR28152:SF1">
    <property type="entry name" value="HYDROXYACYL-THIOESTER DEHYDRATASE TYPE 2, MITOCHONDRIAL"/>
    <property type="match status" value="1"/>
</dbReference>
<dbReference type="GO" id="GO:0005739">
    <property type="term" value="C:mitochondrion"/>
    <property type="evidence" value="ECO:0007669"/>
    <property type="project" value="TreeGrafter"/>
</dbReference>
<dbReference type="OrthoDB" id="3257538at2759"/>
<keyword evidence="2" id="KW-1185">Reference proteome</keyword>
<dbReference type="GO" id="GO:0016853">
    <property type="term" value="F:isomerase activity"/>
    <property type="evidence" value="ECO:0007669"/>
    <property type="project" value="UniProtKB-KW"/>
</dbReference>
<dbReference type="Proteomes" id="UP000030669">
    <property type="component" value="Unassembled WGS sequence"/>
</dbReference>
<dbReference type="Gene3D" id="3.10.129.10">
    <property type="entry name" value="Hotdog Thioesterase"/>
    <property type="match status" value="2"/>
</dbReference>
<sequence length="313" mass="35023">MSSLLRPQIYRRCHQNKPLHIAADKIQQWAQSVSSKQLTVSQTLSSDHISDLYVTLPTRDGTASPRQLPGDGQNLGYGHHLVFFHARNPERDLRWDGTDADFCPPEPYTRRMWAGGRMVWKKPLVIGQKAVSTSTVGSVEHKGLEKGSPMVFVRQKIAIQQAGSDEVCIEEERTHVYLPTTTGKRASRPKLAEKLPPSSFSFTYTPSPTTLFRFSALTFNGHYIHLDKDYAQQREGYPERLVHGPLTALMMLETATMYKQGAQFLDFEYRAVSPLVVGQPITLQVAENGNTTMRLWAEGADGVVGMTGTLLYA</sequence>
<reference evidence="1 2" key="1">
    <citation type="journal article" date="2012" name="Science">
        <title>The Paleozoic origin of enzymatic lignin decomposition reconstructed from 31 fungal genomes.</title>
        <authorList>
            <person name="Floudas D."/>
            <person name="Binder M."/>
            <person name="Riley R."/>
            <person name="Barry K."/>
            <person name="Blanchette R.A."/>
            <person name="Henrissat B."/>
            <person name="Martinez A.T."/>
            <person name="Otillar R."/>
            <person name="Spatafora J.W."/>
            <person name="Yadav J.S."/>
            <person name="Aerts A."/>
            <person name="Benoit I."/>
            <person name="Boyd A."/>
            <person name="Carlson A."/>
            <person name="Copeland A."/>
            <person name="Coutinho P.M."/>
            <person name="de Vries R.P."/>
            <person name="Ferreira P."/>
            <person name="Findley K."/>
            <person name="Foster B."/>
            <person name="Gaskell J."/>
            <person name="Glotzer D."/>
            <person name="Gorecki P."/>
            <person name="Heitman J."/>
            <person name="Hesse C."/>
            <person name="Hori C."/>
            <person name="Igarashi K."/>
            <person name="Jurgens J.A."/>
            <person name="Kallen N."/>
            <person name="Kersten P."/>
            <person name="Kohler A."/>
            <person name="Kuees U."/>
            <person name="Kumar T.K.A."/>
            <person name="Kuo A."/>
            <person name="LaButti K."/>
            <person name="Larrondo L.F."/>
            <person name="Lindquist E."/>
            <person name="Ling A."/>
            <person name="Lombard V."/>
            <person name="Lucas S."/>
            <person name="Lundell T."/>
            <person name="Martin R."/>
            <person name="McLaughlin D.J."/>
            <person name="Morgenstern I."/>
            <person name="Morin E."/>
            <person name="Murat C."/>
            <person name="Nagy L.G."/>
            <person name="Nolan M."/>
            <person name="Ohm R.A."/>
            <person name="Patyshakuliyeva A."/>
            <person name="Rokas A."/>
            <person name="Ruiz-Duenas F.J."/>
            <person name="Sabat G."/>
            <person name="Salamov A."/>
            <person name="Samejima M."/>
            <person name="Schmutz J."/>
            <person name="Slot J.C."/>
            <person name="St John F."/>
            <person name="Stenlid J."/>
            <person name="Sun H."/>
            <person name="Sun S."/>
            <person name="Syed K."/>
            <person name="Tsang A."/>
            <person name="Wiebenga A."/>
            <person name="Young D."/>
            <person name="Pisabarro A."/>
            <person name="Eastwood D.C."/>
            <person name="Martin F."/>
            <person name="Cullen D."/>
            <person name="Grigoriev I.V."/>
            <person name="Hibbett D.S."/>
        </authorList>
    </citation>
    <scope>NUCLEOTIDE SEQUENCE [LARGE SCALE GENOMIC DNA]</scope>
    <source>
        <strain evidence="1 2">ATCC 11539</strain>
    </source>
</reference>
<dbReference type="PANTHER" id="PTHR28152">
    <property type="entry name" value="HYDROXYACYL-THIOESTER DEHYDRATASE TYPE 2, MITOCHONDRIAL"/>
    <property type="match status" value="1"/>
</dbReference>
<dbReference type="SUPFAM" id="SSF54637">
    <property type="entry name" value="Thioesterase/thiol ester dehydrase-isomerase"/>
    <property type="match status" value="1"/>
</dbReference>
<protein>
    <submittedName>
        <fullName evidence="1">Thioesterase/thiol ester dehydrase-isomerase</fullName>
    </submittedName>
</protein>
<organism evidence="1 2">
    <name type="scientific">Gloeophyllum trabeum (strain ATCC 11539 / FP-39264 / Madison 617)</name>
    <name type="common">Brown rot fungus</name>
    <dbReference type="NCBI Taxonomy" id="670483"/>
    <lineage>
        <taxon>Eukaryota</taxon>
        <taxon>Fungi</taxon>
        <taxon>Dikarya</taxon>
        <taxon>Basidiomycota</taxon>
        <taxon>Agaricomycotina</taxon>
        <taxon>Agaricomycetes</taxon>
        <taxon>Gloeophyllales</taxon>
        <taxon>Gloeophyllaceae</taxon>
        <taxon>Gloeophyllum</taxon>
    </lineage>
</organism>
<evidence type="ECO:0000313" key="1">
    <source>
        <dbReference type="EMBL" id="EPQ58273.1"/>
    </source>
</evidence>
<dbReference type="KEGG" id="gtr:GLOTRDRAFT_72529"/>
<dbReference type="OMA" id="IHYDRRY"/>
<proteinExistence type="predicted"/>
<dbReference type="EMBL" id="KB469298">
    <property type="protein sequence ID" value="EPQ58273.1"/>
    <property type="molecule type" value="Genomic_DNA"/>
</dbReference>
<dbReference type="AlphaFoldDB" id="S7QGF8"/>
<dbReference type="eggNOG" id="ENOG502S5QU">
    <property type="taxonomic scope" value="Eukaryota"/>
</dbReference>
<evidence type="ECO:0000313" key="2">
    <source>
        <dbReference type="Proteomes" id="UP000030669"/>
    </source>
</evidence>
<accession>S7QGF8</accession>
<gene>
    <name evidence="1" type="ORF">GLOTRDRAFT_72529</name>
</gene>
<dbReference type="GeneID" id="19308278"/>